<proteinExistence type="predicted"/>
<feature type="compositionally biased region" description="Low complexity" evidence="1">
    <location>
        <begin position="52"/>
        <end position="66"/>
    </location>
</feature>
<protein>
    <submittedName>
        <fullName evidence="2">Uncharacterized protein</fullName>
    </submittedName>
</protein>
<evidence type="ECO:0000313" key="2">
    <source>
        <dbReference type="EMBL" id="KIC58106.1"/>
    </source>
</evidence>
<accession>A0A0B4CUS8</accession>
<evidence type="ECO:0000313" key="3">
    <source>
        <dbReference type="Proteomes" id="UP000031202"/>
    </source>
</evidence>
<comment type="caution">
    <text evidence="2">The sequence shown here is derived from an EMBL/GenBank/DDBJ whole genome shotgun (WGS) entry which is preliminary data.</text>
</comment>
<evidence type="ECO:0000256" key="1">
    <source>
        <dbReference type="SAM" id="MobiDB-lite"/>
    </source>
</evidence>
<dbReference type="EMBL" id="JWSZ01000009">
    <property type="protein sequence ID" value="KIC58106.1"/>
    <property type="molecule type" value="Genomic_DNA"/>
</dbReference>
<organism evidence="2 3">
    <name type="scientific">Microbacterium hominis</name>
    <dbReference type="NCBI Taxonomy" id="162426"/>
    <lineage>
        <taxon>Bacteria</taxon>
        <taxon>Bacillati</taxon>
        <taxon>Actinomycetota</taxon>
        <taxon>Actinomycetes</taxon>
        <taxon>Micrococcales</taxon>
        <taxon>Microbacteriaceae</taxon>
        <taxon>Microbacterium</taxon>
    </lineage>
</organism>
<reference evidence="2 3" key="1">
    <citation type="submission" date="2014-12" db="EMBL/GenBank/DDBJ databases">
        <title>Genome sequencing of Microbacterium hominis TPW29.</title>
        <authorList>
            <person name="Tan P.W."/>
            <person name="Chan K.-G."/>
        </authorList>
    </citation>
    <scope>NUCLEOTIDE SEQUENCE [LARGE SCALE GENOMIC DNA]</scope>
    <source>
        <strain evidence="2 3">TPW29</strain>
    </source>
</reference>
<name>A0A0B4CUS8_9MICO</name>
<dbReference type="Proteomes" id="UP000031202">
    <property type="component" value="Unassembled WGS sequence"/>
</dbReference>
<feature type="region of interest" description="Disordered" evidence="1">
    <location>
        <begin position="1"/>
        <end position="74"/>
    </location>
</feature>
<dbReference type="AlphaFoldDB" id="A0A0B4CUS8"/>
<gene>
    <name evidence="2" type="ORF">RM52_06730</name>
</gene>
<sequence length="112" mass="12195">MFETITGTSHNTSKTQSSATTGAVTSTRNPSIDAGRSRRWRIRIDHHHRNQKTTTASTTIKTSATAPLTLSSRPLTPHTIGSILTTAKLAPMRVWGMIRASNTRPIQVTGWG</sequence>
<feature type="compositionally biased region" description="Basic residues" evidence="1">
    <location>
        <begin position="37"/>
        <end position="51"/>
    </location>
</feature>
<feature type="compositionally biased region" description="Polar residues" evidence="1">
    <location>
        <begin position="1"/>
        <end position="30"/>
    </location>
</feature>